<dbReference type="EMBL" id="CP051152">
    <property type="protein sequence ID" value="QJQ07363.1"/>
    <property type="molecule type" value="Genomic_DNA"/>
</dbReference>
<dbReference type="Proteomes" id="UP000274350">
    <property type="component" value="Chromosome"/>
</dbReference>
<keyword evidence="3" id="KW-1185">Reference proteome</keyword>
<dbReference type="AlphaFoldDB" id="A0A6M4A873"/>
<evidence type="ECO:0000313" key="3">
    <source>
        <dbReference type="Proteomes" id="UP000274350"/>
    </source>
</evidence>
<dbReference type="SUPFAM" id="SSF53067">
    <property type="entry name" value="Actin-like ATPase domain"/>
    <property type="match status" value="2"/>
</dbReference>
<organism evidence="2 3">
    <name type="scientific">Undibacterium piscinae</name>
    <dbReference type="NCBI Taxonomy" id="2495591"/>
    <lineage>
        <taxon>Bacteria</taxon>
        <taxon>Pseudomonadati</taxon>
        <taxon>Pseudomonadota</taxon>
        <taxon>Betaproteobacteria</taxon>
        <taxon>Burkholderiales</taxon>
        <taxon>Oxalobacteraceae</taxon>
        <taxon>Undibacterium</taxon>
    </lineage>
</organism>
<dbReference type="InterPro" id="IPR052519">
    <property type="entry name" value="Euk-type_GlcNAc_Kinase"/>
</dbReference>
<dbReference type="PANTHER" id="PTHR43190:SF3">
    <property type="entry name" value="N-ACETYL-D-GLUCOSAMINE KINASE"/>
    <property type="match status" value="1"/>
</dbReference>
<dbReference type="PANTHER" id="PTHR43190">
    <property type="entry name" value="N-ACETYL-D-GLUCOSAMINE KINASE"/>
    <property type="match status" value="1"/>
</dbReference>
<accession>A0A6M4A873</accession>
<protein>
    <submittedName>
        <fullName evidence="2">ATPase</fullName>
    </submittedName>
</protein>
<dbReference type="OrthoDB" id="9816014at2"/>
<feature type="domain" description="ATPase BadF/BadG/BcrA/BcrD type" evidence="1">
    <location>
        <begin position="13"/>
        <end position="276"/>
    </location>
</feature>
<dbReference type="CDD" id="cd24082">
    <property type="entry name" value="ASKHA_NBD_GspK-like"/>
    <property type="match status" value="1"/>
</dbReference>
<evidence type="ECO:0000259" key="1">
    <source>
        <dbReference type="Pfam" id="PF01869"/>
    </source>
</evidence>
<proteinExistence type="predicted"/>
<dbReference type="Pfam" id="PF01869">
    <property type="entry name" value="BcrAD_BadFG"/>
    <property type="match status" value="1"/>
</dbReference>
<dbReference type="KEGG" id="upi:EJG51_017830"/>
<evidence type="ECO:0000313" key="2">
    <source>
        <dbReference type="EMBL" id="QJQ07363.1"/>
    </source>
</evidence>
<sequence length="310" mass="31855">MKTEVKKQIRYLIGVDGGGTGTRTLLSDAAGVELGRGSAGPSGLAHGAERAWTSILAAVHQAFLDANIAMPALSEIAIGCGLAGINNKQWAADFTAKNPGFAALAIETDAGTTLLGAHQGAPGVIIALGTGSVGEVMLADGSRREVGGWGFPSSDEASGAWLGLRAINHVQHVLDGRSESDVFAAALIAYCAADGENGTGTAARDAVFNWLGKANQTKFAQLAPQVIAYAGKEPKASEIMLAAGLEVAKMAQALDPSGQMPIALCGGLAEPMVAYLPPDLRPRVIRPQADSATGALILIRNQFFNRLSEA</sequence>
<gene>
    <name evidence="2" type="ORF">EJG51_017830</name>
</gene>
<dbReference type="Gene3D" id="3.30.420.40">
    <property type="match status" value="2"/>
</dbReference>
<dbReference type="InterPro" id="IPR002731">
    <property type="entry name" value="ATPase_BadF"/>
</dbReference>
<dbReference type="InterPro" id="IPR043129">
    <property type="entry name" value="ATPase_NBD"/>
</dbReference>
<reference evidence="2 3" key="1">
    <citation type="journal article" date="2019" name="Int. J. Syst. Evol. Microbiol.">
        <title>Undibacterium piscinae sp. nov., isolated from Korean shiner intestine.</title>
        <authorList>
            <person name="Lee S.Y."/>
            <person name="Kang W."/>
            <person name="Kim P.S."/>
            <person name="Kim H.S."/>
            <person name="Sung H."/>
            <person name="Shin N.R."/>
            <person name="Whon T.W."/>
            <person name="Yun J.H."/>
            <person name="Lee J.Y."/>
            <person name="Lee J.Y."/>
            <person name="Jung M.J."/>
            <person name="Jeong Y.S."/>
            <person name="Tak E.J."/>
            <person name="Han J.E."/>
            <person name="Hyun D.W."/>
            <person name="Kang M.S."/>
            <person name="Lee K.E."/>
            <person name="Lee B.H."/>
            <person name="Bae J.W."/>
        </authorList>
    </citation>
    <scope>NUCLEOTIDE SEQUENCE [LARGE SCALE GENOMIC DNA]</scope>
    <source>
        <strain evidence="2 3">S11R28</strain>
    </source>
</reference>
<name>A0A6M4A873_9BURK</name>